<evidence type="ECO:0000313" key="7">
    <source>
        <dbReference type="EMBL" id="QQA01520.1"/>
    </source>
</evidence>
<reference evidence="7 8" key="1">
    <citation type="submission" date="2020-11" db="EMBL/GenBank/DDBJ databases">
        <title>Treponema Peruensis nv. sp., first commensal Treponema isolated from human feces.</title>
        <authorList>
            <person name="Belkhou C."/>
            <person name="Raes J."/>
        </authorList>
    </citation>
    <scope>NUCLEOTIDE SEQUENCE [LARGE SCALE GENOMIC DNA]</scope>
    <source>
        <strain evidence="7 8">RCC2812</strain>
    </source>
</reference>
<feature type="transmembrane region" description="Helical" evidence="6">
    <location>
        <begin position="71"/>
        <end position="90"/>
    </location>
</feature>
<keyword evidence="3 6" id="KW-0812">Transmembrane</keyword>
<name>A0A7T3RED3_9SPIR</name>
<accession>A0A7T3RED3</accession>
<dbReference type="InterPro" id="IPR003339">
    <property type="entry name" value="ABC/ECF_trnsptr_transmembrane"/>
</dbReference>
<keyword evidence="5 6" id="KW-0472">Membrane</keyword>
<evidence type="ECO:0000256" key="6">
    <source>
        <dbReference type="SAM" id="Phobius"/>
    </source>
</evidence>
<feature type="transmembrane region" description="Helical" evidence="6">
    <location>
        <begin position="42"/>
        <end position="59"/>
    </location>
</feature>
<evidence type="ECO:0000256" key="2">
    <source>
        <dbReference type="ARBA" id="ARBA00022475"/>
    </source>
</evidence>
<keyword evidence="4 6" id="KW-1133">Transmembrane helix</keyword>
<dbReference type="GO" id="GO:0005886">
    <property type="term" value="C:plasma membrane"/>
    <property type="evidence" value="ECO:0007669"/>
    <property type="project" value="UniProtKB-ARBA"/>
</dbReference>
<dbReference type="CDD" id="cd16914">
    <property type="entry name" value="EcfT"/>
    <property type="match status" value="1"/>
</dbReference>
<dbReference type="RefSeq" id="WP_198443033.1">
    <property type="nucleotide sequence ID" value="NZ_CBCSHE010000010.1"/>
</dbReference>
<dbReference type="PANTHER" id="PTHR34857:SF2">
    <property type="entry name" value="SLL0384 PROTEIN"/>
    <property type="match status" value="1"/>
</dbReference>
<dbReference type="Proteomes" id="UP000595224">
    <property type="component" value="Chromosome"/>
</dbReference>
<dbReference type="EMBL" id="CP064936">
    <property type="protein sequence ID" value="QQA01520.1"/>
    <property type="molecule type" value="Genomic_DNA"/>
</dbReference>
<evidence type="ECO:0000313" key="8">
    <source>
        <dbReference type="Proteomes" id="UP000595224"/>
    </source>
</evidence>
<dbReference type="PANTHER" id="PTHR34857">
    <property type="entry name" value="SLL0384 PROTEIN"/>
    <property type="match status" value="1"/>
</dbReference>
<dbReference type="AlphaFoldDB" id="A0A7T3RED3"/>
<dbReference type="InterPro" id="IPR051611">
    <property type="entry name" value="ECF_transporter_component"/>
</dbReference>
<sequence length="227" mass="24738">MAVKLFSYRRGNTLLHRIPAGIKILFLMGISIAVFAGKHVNVSVTVICGALSLMAFFLSDAKFSTLKSVTFVFVLGAFVTLFSALVLLPHEGAVAFCSFAGIDPVGIKYGALYTVRFFITALAAQCVFETTSALEIQNSFECAQNAVAKVFKPVKKMNPALVLSLAINFIPEVFATWNRVDLAVRARSAAKGKNKFSLRILGVRLTAFFLCLLERAESKRMAVLNRG</sequence>
<proteinExistence type="predicted"/>
<keyword evidence="8" id="KW-1185">Reference proteome</keyword>
<gene>
    <name evidence="7" type="ORF">IWA51_02585</name>
</gene>
<protein>
    <submittedName>
        <fullName evidence="7">Energy-coupling factor transporter transmembrane protein EcfT</fullName>
    </submittedName>
</protein>
<evidence type="ECO:0000256" key="3">
    <source>
        <dbReference type="ARBA" id="ARBA00022692"/>
    </source>
</evidence>
<evidence type="ECO:0000256" key="4">
    <source>
        <dbReference type="ARBA" id="ARBA00022989"/>
    </source>
</evidence>
<evidence type="ECO:0000256" key="5">
    <source>
        <dbReference type="ARBA" id="ARBA00023136"/>
    </source>
</evidence>
<organism evidence="7 8">
    <name type="scientific">Treponema peruense</name>
    <dbReference type="NCBI Taxonomy" id="2787628"/>
    <lineage>
        <taxon>Bacteria</taxon>
        <taxon>Pseudomonadati</taxon>
        <taxon>Spirochaetota</taxon>
        <taxon>Spirochaetia</taxon>
        <taxon>Spirochaetales</taxon>
        <taxon>Treponemataceae</taxon>
        <taxon>Treponema</taxon>
    </lineage>
</organism>
<feature type="transmembrane region" description="Helical" evidence="6">
    <location>
        <begin position="20"/>
        <end position="36"/>
    </location>
</feature>
<dbReference type="Pfam" id="PF02361">
    <property type="entry name" value="CbiQ"/>
    <property type="match status" value="1"/>
</dbReference>
<evidence type="ECO:0000256" key="1">
    <source>
        <dbReference type="ARBA" id="ARBA00004141"/>
    </source>
</evidence>
<comment type="subcellular location">
    <subcellularLocation>
        <location evidence="1">Membrane</location>
        <topology evidence="1">Multi-pass membrane protein</topology>
    </subcellularLocation>
</comment>
<dbReference type="KEGG" id="tper:IWA51_02585"/>
<keyword evidence="2" id="KW-1003">Cell membrane</keyword>